<dbReference type="AlphaFoldDB" id="V7AID1"/>
<evidence type="ECO:0000313" key="2">
    <source>
        <dbReference type="Proteomes" id="UP000000226"/>
    </source>
</evidence>
<organism evidence="1 2">
    <name type="scientific">Phaseolus vulgaris</name>
    <name type="common">Kidney bean</name>
    <name type="synonym">French bean</name>
    <dbReference type="NCBI Taxonomy" id="3885"/>
    <lineage>
        <taxon>Eukaryota</taxon>
        <taxon>Viridiplantae</taxon>
        <taxon>Streptophyta</taxon>
        <taxon>Embryophyta</taxon>
        <taxon>Tracheophyta</taxon>
        <taxon>Spermatophyta</taxon>
        <taxon>Magnoliopsida</taxon>
        <taxon>eudicotyledons</taxon>
        <taxon>Gunneridae</taxon>
        <taxon>Pentapetalae</taxon>
        <taxon>rosids</taxon>
        <taxon>fabids</taxon>
        <taxon>Fabales</taxon>
        <taxon>Fabaceae</taxon>
        <taxon>Papilionoideae</taxon>
        <taxon>50 kb inversion clade</taxon>
        <taxon>NPAAA clade</taxon>
        <taxon>indigoferoid/millettioid clade</taxon>
        <taxon>Phaseoleae</taxon>
        <taxon>Phaseolus</taxon>
    </lineage>
</organism>
<sequence length="225" mass="26552">MEENKLKYLKGFLNRIQLDMRNFVNDLILLENQLPFFILEQFYNLTYMNLLFSSSIEISFNYFRNLEIGTFRPTMCPRHFTDLLRHSLISSSKLHVGTPNEWKEIKHLYSASQLSETGIEFEENPNKDLLDLTYLDATFEHCHIQCTNIINQYLRILNFLIDSEKNVKVLVDKKIIMNWMGDANAVATMINGPSSNLSMPYFNSHYFSLCNNLNNFYENLYNKQI</sequence>
<dbReference type="Proteomes" id="UP000000226">
    <property type="component" value="Chromosome 11"/>
</dbReference>
<reference evidence="2" key="1">
    <citation type="journal article" date="2014" name="Nat. Genet.">
        <title>A reference genome for common bean and genome-wide analysis of dual domestications.</title>
        <authorList>
            <person name="Schmutz J."/>
            <person name="McClean P.E."/>
            <person name="Mamidi S."/>
            <person name="Wu G.A."/>
            <person name="Cannon S.B."/>
            <person name="Grimwood J."/>
            <person name="Jenkins J."/>
            <person name="Shu S."/>
            <person name="Song Q."/>
            <person name="Chavarro C."/>
            <person name="Torres-Torres M."/>
            <person name="Geffroy V."/>
            <person name="Moghaddam S.M."/>
            <person name="Gao D."/>
            <person name="Abernathy B."/>
            <person name="Barry K."/>
            <person name="Blair M."/>
            <person name="Brick M.A."/>
            <person name="Chovatia M."/>
            <person name="Gepts P."/>
            <person name="Goodstein D.M."/>
            <person name="Gonzales M."/>
            <person name="Hellsten U."/>
            <person name="Hyten D.L."/>
            <person name="Jia G."/>
            <person name="Kelly J.D."/>
            <person name="Kudrna D."/>
            <person name="Lee R."/>
            <person name="Richard M.M."/>
            <person name="Miklas P.N."/>
            <person name="Osorno J.M."/>
            <person name="Rodrigues J."/>
            <person name="Thareau V."/>
            <person name="Urrea C.A."/>
            <person name="Wang M."/>
            <person name="Yu Y."/>
            <person name="Zhang M."/>
            <person name="Wing R.A."/>
            <person name="Cregan P.B."/>
            <person name="Rokhsar D.S."/>
            <person name="Jackson S.A."/>
        </authorList>
    </citation>
    <scope>NUCLEOTIDE SEQUENCE [LARGE SCALE GENOMIC DNA]</scope>
    <source>
        <strain evidence="2">cv. G19833</strain>
    </source>
</reference>
<protein>
    <submittedName>
        <fullName evidence="1">Uncharacterized protein</fullName>
    </submittedName>
</protein>
<dbReference type="PANTHER" id="PTHR31170:SF9">
    <property type="entry name" value="PROTEIN, PUTATIVE (DUF247)-RELATED"/>
    <property type="match status" value="1"/>
</dbReference>
<gene>
    <name evidence="1" type="ORF">PHAVU_011G144500g</name>
</gene>
<evidence type="ECO:0000313" key="1">
    <source>
        <dbReference type="EMBL" id="ESW05015.1"/>
    </source>
</evidence>
<dbReference type="EMBL" id="CM002298">
    <property type="protein sequence ID" value="ESW05015.1"/>
    <property type="molecule type" value="Genomic_DNA"/>
</dbReference>
<keyword evidence="2" id="KW-1185">Reference proteome</keyword>
<dbReference type="Gramene" id="ESW05015">
    <property type="protein sequence ID" value="ESW05015"/>
    <property type="gene ID" value="PHAVU_011G144500g"/>
</dbReference>
<dbReference type="OrthoDB" id="1896044at2759"/>
<accession>V7AID1</accession>
<proteinExistence type="predicted"/>
<dbReference type="STRING" id="3885.V7AID1"/>
<name>V7AID1_PHAVU</name>
<dbReference type="PANTHER" id="PTHR31170">
    <property type="entry name" value="BNAC04G53230D PROTEIN"/>
    <property type="match status" value="1"/>
</dbReference>
<dbReference type="Pfam" id="PF03140">
    <property type="entry name" value="DUF247"/>
    <property type="match status" value="2"/>
</dbReference>
<dbReference type="InterPro" id="IPR004158">
    <property type="entry name" value="DUF247_pln"/>
</dbReference>